<comment type="caution">
    <text evidence="1">The sequence shown here is derived from an EMBL/GenBank/DDBJ whole genome shotgun (WGS) entry which is preliminary data.</text>
</comment>
<accession>A0A1V9ZDM4</accession>
<keyword evidence="2" id="KW-1185">Reference proteome</keyword>
<evidence type="ECO:0000313" key="1">
    <source>
        <dbReference type="EMBL" id="OQR95950.1"/>
    </source>
</evidence>
<dbReference type="AlphaFoldDB" id="A0A1V9ZDM4"/>
<sequence>MGADIPSTTEATYLKDVLAMNTAARLKKYFVGEGKMVGEEEIHVLVKLPLEPLPPQLPMPLFYIVDGKRFDMTPNLELNPSNLVSFWHSLKQLPQEILENTLLSLPNQEKFPSGETNVFIRPCYTKLLKLTWDLINGENSHLVILGSPGIGKTFFGFVLLHQLAHLNLTVVYEHGPSKNRYLFTQTNVFKGSLNDFDLIVDNESTFYLIDGNRPKQTTGKAILLTSPRKKIYGEFKKFKCNKRYMPVWSNDEILKCHALAYNHLDKVAVERCFVRWGGIASYVLDAANIVKQEDLEKAIAAVVDIGYLRTACGQLDLHEKNACHRLMHIRVKEDFTSDYFVFASDYVADAIIQRLAQFDLGKLQNYLAISYSDPTHAVYRGHLFESYAHCVLSKGGEFRVRPLSVSGNDMEQPFKLRLPALNRKSFWSKSINGVITSSTENDYLKPLEKIFESVDAIVKPNLLFQMTCSQTHPCKQNGLHNVLNLLNNPEDPCLYFVVPPDQFNNFRYQNYTTAKDQDSKNIFQNVKRITQFVLEIDLALDSAKRRAGQMFDNPNLKRLHLDGPVHEH</sequence>
<dbReference type="Proteomes" id="UP000243217">
    <property type="component" value="Unassembled WGS sequence"/>
</dbReference>
<dbReference type="SUPFAM" id="SSF52540">
    <property type="entry name" value="P-loop containing nucleoside triphosphate hydrolases"/>
    <property type="match status" value="1"/>
</dbReference>
<proteinExistence type="predicted"/>
<dbReference type="InterPro" id="IPR027417">
    <property type="entry name" value="P-loop_NTPase"/>
</dbReference>
<dbReference type="OrthoDB" id="94235at2759"/>
<reference evidence="1 2" key="1">
    <citation type="journal article" date="2014" name="Genome Biol. Evol.">
        <title>The secreted proteins of Achlya hypogyna and Thraustotheca clavata identify the ancestral oomycete secretome and reveal gene acquisitions by horizontal gene transfer.</title>
        <authorList>
            <person name="Misner I."/>
            <person name="Blouin N."/>
            <person name="Leonard G."/>
            <person name="Richards T.A."/>
            <person name="Lane C.E."/>
        </authorList>
    </citation>
    <scope>NUCLEOTIDE SEQUENCE [LARGE SCALE GENOMIC DNA]</scope>
    <source>
        <strain evidence="1 2">ATCC 34112</strain>
    </source>
</reference>
<dbReference type="PANTHER" id="PTHR33129:SF1">
    <property type="entry name" value="ATP-BINDING PROTEIN"/>
    <property type="match status" value="1"/>
</dbReference>
<dbReference type="STRING" id="74557.A0A1V9ZDM4"/>
<organism evidence="1 2">
    <name type="scientific">Thraustotheca clavata</name>
    <dbReference type="NCBI Taxonomy" id="74557"/>
    <lineage>
        <taxon>Eukaryota</taxon>
        <taxon>Sar</taxon>
        <taxon>Stramenopiles</taxon>
        <taxon>Oomycota</taxon>
        <taxon>Saprolegniomycetes</taxon>
        <taxon>Saprolegniales</taxon>
        <taxon>Achlyaceae</taxon>
        <taxon>Thraustotheca</taxon>
    </lineage>
</organism>
<name>A0A1V9ZDM4_9STRA</name>
<protein>
    <submittedName>
        <fullName evidence="1">Crinkler (CRN) family protein</fullName>
    </submittedName>
</protein>
<dbReference type="EMBL" id="JNBS01002000">
    <property type="protein sequence ID" value="OQR95950.1"/>
    <property type="molecule type" value="Genomic_DNA"/>
</dbReference>
<dbReference type="InterPro" id="IPR052980">
    <property type="entry name" value="Crinkler_effector"/>
</dbReference>
<evidence type="ECO:0000313" key="2">
    <source>
        <dbReference type="Proteomes" id="UP000243217"/>
    </source>
</evidence>
<dbReference type="PANTHER" id="PTHR33129">
    <property type="entry name" value="PROTEIN KINASE DOMAIN-CONTAINING PROTEIN-RELATED"/>
    <property type="match status" value="1"/>
</dbReference>
<gene>
    <name evidence="1" type="ORF">THRCLA_22039</name>
</gene>